<protein>
    <submittedName>
        <fullName evidence="1">Uncharacterized protein</fullName>
    </submittedName>
</protein>
<sequence>MEEKKDRITELQMAVKPLIEYMHKYETPMTTAIVTGAGIEIVSTEIHIPFEEDWS</sequence>
<reference evidence="1" key="1">
    <citation type="journal article" date="2021" name="Proc. Natl. Acad. Sci. U.S.A.">
        <title>A Catalog of Tens of Thousands of Viruses from Human Metagenomes Reveals Hidden Associations with Chronic Diseases.</title>
        <authorList>
            <person name="Tisza M.J."/>
            <person name="Buck C.B."/>
        </authorList>
    </citation>
    <scope>NUCLEOTIDE SEQUENCE</scope>
    <source>
        <strain evidence="1">Ct0FJ5</strain>
    </source>
</reference>
<evidence type="ECO:0000313" key="1">
    <source>
        <dbReference type="EMBL" id="DAD99373.1"/>
    </source>
</evidence>
<accession>A0A8S5NX30</accession>
<proteinExistence type="predicted"/>
<name>A0A8S5NX30_9CAUD</name>
<dbReference type="EMBL" id="BK015281">
    <property type="protein sequence ID" value="DAD99373.1"/>
    <property type="molecule type" value="Genomic_DNA"/>
</dbReference>
<organism evidence="1">
    <name type="scientific">Caudovirales sp. ct0FJ5</name>
    <dbReference type="NCBI Taxonomy" id="2825755"/>
    <lineage>
        <taxon>Viruses</taxon>
        <taxon>Duplodnaviria</taxon>
        <taxon>Heunggongvirae</taxon>
        <taxon>Uroviricota</taxon>
        <taxon>Caudoviricetes</taxon>
    </lineage>
</organism>